<dbReference type="InterPro" id="IPR013655">
    <property type="entry name" value="PAS_fold_3"/>
</dbReference>
<dbReference type="InterPro" id="IPR035965">
    <property type="entry name" value="PAS-like_dom_sf"/>
</dbReference>
<keyword evidence="4" id="KW-0808">Transferase</keyword>
<evidence type="ECO:0000313" key="8">
    <source>
        <dbReference type="Proteomes" id="UP000305267"/>
    </source>
</evidence>
<evidence type="ECO:0000256" key="1">
    <source>
        <dbReference type="ARBA" id="ARBA00000085"/>
    </source>
</evidence>
<dbReference type="InterPro" id="IPR052162">
    <property type="entry name" value="Sensor_kinase/Photoreceptor"/>
</dbReference>
<evidence type="ECO:0000256" key="4">
    <source>
        <dbReference type="ARBA" id="ARBA00022679"/>
    </source>
</evidence>
<keyword evidence="3" id="KW-0597">Phosphoprotein</keyword>
<dbReference type="InterPro" id="IPR000014">
    <property type="entry name" value="PAS"/>
</dbReference>
<dbReference type="Gene3D" id="2.10.70.100">
    <property type="match status" value="1"/>
</dbReference>
<dbReference type="NCBIfam" id="TIGR00229">
    <property type="entry name" value="sensory_box"/>
    <property type="match status" value="1"/>
</dbReference>
<keyword evidence="5" id="KW-0418">Kinase</keyword>
<dbReference type="EC" id="2.7.13.3" evidence="2"/>
<organism evidence="7 8">
    <name type="scientific">Methylobacterium terricola</name>
    <dbReference type="NCBI Taxonomy" id="2583531"/>
    <lineage>
        <taxon>Bacteria</taxon>
        <taxon>Pseudomonadati</taxon>
        <taxon>Pseudomonadota</taxon>
        <taxon>Alphaproteobacteria</taxon>
        <taxon>Hyphomicrobiales</taxon>
        <taxon>Methylobacteriaceae</taxon>
        <taxon>Methylobacterium</taxon>
    </lineage>
</organism>
<comment type="catalytic activity">
    <reaction evidence="1">
        <text>ATP + protein L-histidine = ADP + protein N-phospho-L-histidine.</text>
        <dbReference type="EC" id="2.7.13.3"/>
    </reaction>
</comment>
<evidence type="ECO:0000313" key="7">
    <source>
        <dbReference type="EMBL" id="TNC06529.1"/>
    </source>
</evidence>
<evidence type="ECO:0000256" key="3">
    <source>
        <dbReference type="ARBA" id="ARBA00022553"/>
    </source>
</evidence>
<keyword evidence="8" id="KW-1185">Reference proteome</keyword>
<name>A0A5C4L5D5_9HYPH</name>
<feature type="domain" description="PAC" evidence="6">
    <location>
        <begin position="88"/>
        <end position="140"/>
    </location>
</feature>
<dbReference type="SMART" id="SM00086">
    <property type="entry name" value="PAC"/>
    <property type="match status" value="1"/>
</dbReference>
<evidence type="ECO:0000256" key="5">
    <source>
        <dbReference type="ARBA" id="ARBA00022777"/>
    </source>
</evidence>
<dbReference type="GO" id="GO:0004673">
    <property type="term" value="F:protein histidine kinase activity"/>
    <property type="evidence" value="ECO:0007669"/>
    <property type="project" value="UniProtKB-EC"/>
</dbReference>
<comment type="caution">
    <text evidence="7">The sequence shown here is derived from an EMBL/GenBank/DDBJ whole genome shotgun (WGS) entry which is preliminary data.</text>
</comment>
<protein>
    <recommendedName>
        <fullName evidence="2">histidine kinase</fullName>
        <ecNumber evidence="2">2.7.13.3</ecNumber>
    </recommendedName>
</protein>
<dbReference type="AlphaFoldDB" id="A0A5C4L5D5"/>
<dbReference type="SUPFAM" id="SSF55785">
    <property type="entry name" value="PYP-like sensor domain (PAS domain)"/>
    <property type="match status" value="1"/>
</dbReference>
<dbReference type="InterPro" id="IPR001610">
    <property type="entry name" value="PAC"/>
</dbReference>
<dbReference type="PANTHER" id="PTHR43304:SF1">
    <property type="entry name" value="PAC DOMAIN-CONTAINING PROTEIN"/>
    <property type="match status" value="1"/>
</dbReference>
<accession>A0A5C4L5D5</accession>
<proteinExistence type="predicted"/>
<dbReference type="EMBL" id="VDDA01000048">
    <property type="protein sequence ID" value="TNC06529.1"/>
    <property type="molecule type" value="Genomic_DNA"/>
</dbReference>
<evidence type="ECO:0000259" key="6">
    <source>
        <dbReference type="PROSITE" id="PS50113"/>
    </source>
</evidence>
<gene>
    <name evidence="7" type="ORF">FF100_34335</name>
</gene>
<sequence length="200" mass="22579">MRRAHHTLHVDPPCIDMLAIPDAVGSWDWDITNNRIYTDDVVANLFGVSLQEAAAGVPIERYEAGIHPDDRQWVSAYIKRTTESSGVLIAEYRTCPLQGEVRWVLARGRFYHDNAGRPLRSHGVIVDITDRKDDNSRFAAEPVNQADHPLERAADQCMGLRDTLAGAKQPFLLKLVDMVLLELARELSKLEAKLRKQRLS</sequence>
<dbReference type="PANTHER" id="PTHR43304">
    <property type="entry name" value="PHYTOCHROME-LIKE PROTEIN CPH1"/>
    <property type="match status" value="1"/>
</dbReference>
<dbReference type="Proteomes" id="UP000305267">
    <property type="component" value="Unassembled WGS sequence"/>
</dbReference>
<reference evidence="7 8" key="1">
    <citation type="submission" date="2019-06" db="EMBL/GenBank/DDBJ databases">
        <title>Genome of Methylobacterium sp. 17Sr1-39.</title>
        <authorList>
            <person name="Seo T."/>
        </authorList>
    </citation>
    <scope>NUCLEOTIDE SEQUENCE [LARGE SCALE GENOMIC DNA]</scope>
    <source>
        <strain evidence="7 8">17Sr1-39</strain>
    </source>
</reference>
<dbReference type="PROSITE" id="PS50113">
    <property type="entry name" value="PAC"/>
    <property type="match status" value="1"/>
</dbReference>
<dbReference type="InterPro" id="IPR000700">
    <property type="entry name" value="PAS-assoc_C"/>
</dbReference>
<dbReference type="RefSeq" id="WP_171070453.1">
    <property type="nucleotide sequence ID" value="NZ_VDDA01000048.1"/>
</dbReference>
<dbReference type="CDD" id="cd00130">
    <property type="entry name" value="PAS"/>
    <property type="match status" value="1"/>
</dbReference>
<dbReference type="Gene3D" id="3.30.450.20">
    <property type="entry name" value="PAS domain"/>
    <property type="match status" value="1"/>
</dbReference>
<dbReference type="Pfam" id="PF08447">
    <property type="entry name" value="PAS_3"/>
    <property type="match status" value="1"/>
</dbReference>
<evidence type="ECO:0000256" key="2">
    <source>
        <dbReference type="ARBA" id="ARBA00012438"/>
    </source>
</evidence>